<reference evidence="2 3" key="1">
    <citation type="submission" date="2019-09" db="EMBL/GenBank/DDBJ databases">
        <title>Genomic diversity of phyloplane-associated Pantoea species in Pakistan cotton crop.</title>
        <authorList>
            <person name="Tufail M.R."/>
            <person name="Cook D.R."/>
        </authorList>
    </citation>
    <scope>NUCLEOTIDE SEQUENCE [LARGE SCALE GENOMIC DNA]</scope>
    <source>
        <strain evidence="2 3">B_8</strain>
    </source>
</reference>
<keyword evidence="1" id="KW-1133">Transmembrane helix</keyword>
<dbReference type="Proteomes" id="UP000324255">
    <property type="component" value="Unassembled WGS sequence"/>
</dbReference>
<keyword evidence="1" id="KW-0472">Membrane</keyword>
<feature type="transmembrane region" description="Helical" evidence="1">
    <location>
        <begin position="6"/>
        <end position="26"/>
    </location>
</feature>
<proteinExistence type="predicted"/>
<evidence type="ECO:0000256" key="1">
    <source>
        <dbReference type="SAM" id="Phobius"/>
    </source>
</evidence>
<keyword evidence="1" id="KW-0812">Transmembrane</keyword>
<comment type="caution">
    <text evidence="2">The sequence shown here is derived from an EMBL/GenBank/DDBJ whole genome shotgun (WGS) entry which is preliminary data.</text>
</comment>
<dbReference type="EMBL" id="VWVM01000013">
    <property type="protein sequence ID" value="KAA6122291.1"/>
    <property type="molecule type" value="Genomic_DNA"/>
</dbReference>
<organism evidence="2 3">
    <name type="scientific">Candidatus Pantoea gossypiicola</name>
    <dbReference type="NCBI Taxonomy" id="2608008"/>
    <lineage>
        <taxon>Bacteria</taxon>
        <taxon>Pseudomonadati</taxon>
        <taxon>Pseudomonadota</taxon>
        <taxon>Gammaproteobacteria</taxon>
        <taxon>Enterobacterales</taxon>
        <taxon>Erwiniaceae</taxon>
        <taxon>Pantoea</taxon>
    </lineage>
</organism>
<feature type="transmembrane region" description="Helical" evidence="1">
    <location>
        <begin position="78"/>
        <end position="99"/>
    </location>
</feature>
<keyword evidence="3" id="KW-1185">Reference proteome</keyword>
<evidence type="ECO:0000313" key="2">
    <source>
        <dbReference type="EMBL" id="KAA6122291.1"/>
    </source>
</evidence>
<gene>
    <name evidence="2" type="ORF">F3I20_16630</name>
</gene>
<evidence type="ECO:0000313" key="3">
    <source>
        <dbReference type="Proteomes" id="UP000324255"/>
    </source>
</evidence>
<protein>
    <submittedName>
        <fullName evidence="2">Uncharacterized protein</fullName>
    </submittedName>
</protein>
<name>A0AB34CFI2_9GAMM</name>
<sequence>MDIDKINAFLATAIGSLMFKWLAGAIKTLWGWLNKIYPEEKFLTDDLNISAPLIRMSYCKYRKNTKARTKKANYIQSTFGLVFIIVFTSFLFSFSALLLKGPVLWIDYTYSATHDKFWIKPGEAKNPSNEEIWKITPETCLSPSELKVLAGIHGQTKDFICRYMLLSEEKESLAKSTRKTSISIMVMSPIIIFSCLYFISLGTGMIIDIYITNRITKFNHTEAKKSFEYLT</sequence>
<dbReference type="AlphaFoldDB" id="A0AB34CFI2"/>
<feature type="transmembrane region" description="Helical" evidence="1">
    <location>
        <begin position="182"/>
        <end position="207"/>
    </location>
</feature>
<dbReference type="RefSeq" id="WP_150037953.1">
    <property type="nucleotide sequence ID" value="NZ_VWVM01000013.1"/>
</dbReference>
<accession>A0AB34CFI2</accession>